<dbReference type="InterPro" id="IPR000515">
    <property type="entry name" value="MetI-like"/>
</dbReference>
<evidence type="ECO:0000313" key="10">
    <source>
        <dbReference type="Proteomes" id="UP000589626"/>
    </source>
</evidence>
<dbReference type="Proteomes" id="UP000589626">
    <property type="component" value="Unassembled WGS sequence"/>
</dbReference>
<dbReference type="Gene3D" id="1.10.3720.10">
    <property type="entry name" value="MetI-like"/>
    <property type="match status" value="1"/>
</dbReference>
<sequence>MTTVMSPTAAPVPARPASRPLVLRIVDVRRWPIHGVTNWFGVGCVVAFLLIATVGQLIGDPTLLDAPGAEPPSAEYWFGTDTLGRDVFARTAEGAWNSLTISLGTVLLSLSVAMPLGMLAGYHYNGRLDNAIMRGLETVQALPMFVFVMFVLTLTGTGTIEIGPVTFGMRTRLIVCLALGFVPFFARIVRAATLVEMQDDYVAMLQVLGVGRTRILLSEISVNVLPPMVVQACLAMAIAIFAEGGLSFLGFGLAPPEPTLGNLIADAGSQILEGAWWYATLPGAVMVLGILGFNLLGDALSDALLGGSEGGAE</sequence>
<name>A0A7W4VTK1_9ACTN</name>
<comment type="caution">
    <text evidence="9">The sequence shown here is derived from an EMBL/GenBank/DDBJ whole genome shotgun (WGS) entry which is preliminary data.</text>
</comment>
<dbReference type="PANTHER" id="PTHR43386">
    <property type="entry name" value="OLIGOPEPTIDE TRANSPORT SYSTEM PERMEASE PROTEIN APPC"/>
    <property type="match status" value="1"/>
</dbReference>
<keyword evidence="4 7" id="KW-0812">Transmembrane</keyword>
<dbReference type="GO" id="GO:0055085">
    <property type="term" value="P:transmembrane transport"/>
    <property type="evidence" value="ECO:0007669"/>
    <property type="project" value="InterPro"/>
</dbReference>
<evidence type="ECO:0000256" key="5">
    <source>
        <dbReference type="ARBA" id="ARBA00022989"/>
    </source>
</evidence>
<feature type="transmembrane region" description="Helical" evidence="7">
    <location>
        <begin position="39"/>
        <end position="58"/>
    </location>
</feature>
<dbReference type="PANTHER" id="PTHR43386:SF1">
    <property type="entry name" value="D,D-DIPEPTIDE TRANSPORT SYSTEM PERMEASE PROTEIN DDPC-RELATED"/>
    <property type="match status" value="1"/>
</dbReference>
<evidence type="ECO:0000256" key="1">
    <source>
        <dbReference type="ARBA" id="ARBA00004651"/>
    </source>
</evidence>
<comment type="subcellular location">
    <subcellularLocation>
        <location evidence="1 7">Cell membrane</location>
        <topology evidence="1 7">Multi-pass membrane protein</topology>
    </subcellularLocation>
</comment>
<dbReference type="GO" id="GO:0005886">
    <property type="term" value="C:plasma membrane"/>
    <property type="evidence" value="ECO:0007669"/>
    <property type="project" value="UniProtKB-SubCell"/>
</dbReference>
<proteinExistence type="inferred from homology"/>
<reference evidence="9 10" key="1">
    <citation type="submission" date="2020-08" db="EMBL/GenBank/DDBJ databases">
        <title>Sequencing the genomes of 1000 actinobacteria strains.</title>
        <authorList>
            <person name="Klenk H.-P."/>
        </authorList>
    </citation>
    <scope>NUCLEOTIDE SEQUENCE [LARGE SCALE GENOMIC DNA]</scope>
    <source>
        <strain evidence="9 10">DSM 105498</strain>
    </source>
</reference>
<feature type="domain" description="ABC transmembrane type-1" evidence="8">
    <location>
        <begin position="95"/>
        <end position="297"/>
    </location>
</feature>
<evidence type="ECO:0000256" key="3">
    <source>
        <dbReference type="ARBA" id="ARBA00022475"/>
    </source>
</evidence>
<keyword evidence="10" id="KW-1185">Reference proteome</keyword>
<gene>
    <name evidence="9" type="ORF">FHU40_001327</name>
</gene>
<keyword evidence="6 7" id="KW-0472">Membrane</keyword>
<dbReference type="Pfam" id="PF00528">
    <property type="entry name" value="BPD_transp_1"/>
    <property type="match status" value="1"/>
</dbReference>
<evidence type="ECO:0000256" key="6">
    <source>
        <dbReference type="ARBA" id="ARBA00023136"/>
    </source>
</evidence>
<keyword evidence="5 7" id="KW-1133">Transmembrane helix</keyword>
<dbReference type="RefSeq" id="WP_183591416.1">
    <property type="nucleotide sequence ID" value="NZ_JACHWR010000001.1"/>
</dbReference>
<evidence type="ECO:0000259" key="8">
    <source>
        <dbReference type="PROSITE" id="PS50928"/>
    </source>
</evidence>
<keyword evidence="2 7" id="KW-0813">Transport</keyword>
<feature type="transmembrane region" description="Helical" evidence="7">
    <location>
        <begin position="99"/>
        <end position="120"/>
    </location>
</feature>
<protein>
    <submittedName>
        <fullName evidence="9">Peptide/nickel transport system permease protein</fullName>
    </submittedName>
</protein>
<feature type="transmembrane region" description="Helical" evidence="7">
    <location>
        <begin position="141"/>
        <end position="160"/>
    </location>
</feature>
<dbReference type="AlphaFoldDB" id="A0A7W4VTK1"/>
<feature type="transmembrane region" description="Helical" evidence="7">
    <location>
        <begin position="172"/>
        <end position="189"/>
    </location>
</feature>
<dbReference type="SUPFAM" id="SSF161098">
    <property type="entry name" value="MetI-like"/>
    <property type="match status" value="1"/>
</dbReference>
<evidence type="ECO:0000256" key="2">
    <source>
        <dbReference type="ARBA" id="ARBA00022448"/>
    </source>
</evidence>
<keyword evidence="3" id="KW-1003">Cell membrane</keyword>
<evidence type="ECO:0000313" key="9">
    <source>
        <dbReference type="EMBL" id="MBB3041526.1"/>
    </source>
</evidence>
<accession>A0A7W4VTK1</accession>
<dbReference type="InterPro" id="IPR050366">
    <property type="entry name" value="BP-dependent_transpt_permease"/>
</dbReference>
<dbReference type="EMBL" id="JACHWR010000001">
    <property type="protein sequence ID" value="MBB3041526.1"/>
    <property type="molecule type" value="Genomic_DNA"/>
</dbReference>
<evidence type="ECO:0000256" key="7">
    <source>
        <dbReference type="RuleBase" id="RU363032"/>
    </source>
</evidence>
<organism evidence="9 10">
    <name type="scientific">Nocardioides soli</name>
    <dbReference type="NCBI Taxonomy" id="1036020"/>
    <lineage>
        <taxon>Bacteria</taxon>
        <taxon>Bacillati</taxon>
        <taxon>Actinomycetota</taxon>
        <taxon>Actinomycetes</taxon>
        <taxon>Propionibacteriales</taxon>
        <taxon>Nocardioidaceae</taxon>
        <taxon>Nocardioides</taxon>
    </lineage>
</organism>
<feature type="transmembrane region" description="Helical" evidence="7">
    <location>
        <begin position="229"/>
        <end position="254"/>
    </location>
</feature>
<evidence type="ECO:0000256" key="4">
    <source>
        <dbReference type="ARBA" id="ARBA00022692"/>
    </source>
</evidence>
<feature type="transmembrane region" description="Helical" evidence="7">
    <location>
        <begin position="275"/>
        <end position="296"/>
    </location>
</feature>
<dbReference type="PROSITE" id="PS50928">
    <property type="entry name" value="ABC_TM1"/>
    <property type="match status" value="1"/>
</dbReference>
<dbReference type="CDD" id="cd06261">
    <property type="entry name" value="TM_PBP2"/>
    <property type="match status" value="1"/>
</dbReference>
<dbReference type="InterPro" id="IPR035906">
    <property type="entry name" value="MetI-like_sf"/>
</dbReference>
<comment type="similarity">
    <text evidence="7">Belongs to the binding-protein-dependent transport system permease family.</text>
</comment>